<proteinExistence type="predicted"/>
<gene>
    <name evidence="3" type="ORF">G6047_08065</name>
</gene>
<dbReference type="PROSITE" id="PS00194">
    <property type="entry name" value="THIOREDOXIN_1"/>
    <property type="match status" value="1"/>
</dbReference>
<evidence type="ECO:0000313" key="3">
    <source>
        <dbReference type="EMBL" id="NMH27984.1"/>
    </source>
</evidence>
<dbReference type="Gene3D" id="3.40.30.10">
    <property type="entry name" value="Glutaredoxin"/>
    <property type="match status" value="1"/>
</dbReference>
<protein>
    <submittedName>
        <fullName evidence="3">Redoxin domain-containing protein</fullName>
    </submittedName>
</protein>
<dbReference type="GO" id="GO:0016209">
    <property type="term" value="F:antioxidant activity"/>
    <property type="evidence" value="ECO:0007669"/>
    <property type="project" value="InterPro"/>
</dbReference>
<dbReference type="InterPro" id="IPR017937">
    <property type="entry name" value="Thioredoxin_CS"/>
</dbReference>
<sequence>MANFRRMNLQYSKSYGFLLLLVFLTIYANAQTPSKVYSADGISVKSYNFEGLRPILERKATDTTYVINFWATWCAPCVAELPNFEKLTTAYPDSKIKVILVSLDFTKQVEKNLLPFLKKKQSKSEVVHLSDPDANSWIDKVDPEWSGAIPATVIYNPSLNLRKFYEQSFTFEALQSELKPFITLP</sequence>
<feature type="domain" description="Thioredoxin" evidence="2">
    <location>
        <begin position="24"/>
        <end position="183"/>
    </location>
</feature>
<evidence type="ECO:0000259" key="2">
    <source>
        <dbReference type="PROSITE" id="PS51352"/>
    </source>
</evidence>
<keyword evidence="1" id="KW-0676">Redox-active center</keyword>
<dbReference type="PROSITE" id="PS51352">
    <property type="entry name" value="THIOREDOXIN_2"/>
    <property type="match status" value="1"/>
</dbReference>
<dbReference type="InterPro" id="IPR036249">
    <property type="entry name" value="Thioredoxin-like_sf"/>
</dbReference>
<dbReference type="InterPro" id="IPR050553">
    <property type="entry name" value="Thioredoxin_ResA/DsbE_sf"/>
</dbReference>
<dbReference type="AlphaFoldDB" id="A0A972FL15"/>
<dbReference type="GO" id="GO:0016491">
    <property type="term" value="F:oxidoreductase activity"/>
    <property type="evidence" value="ECO:0007669"/>
    <property type="project" value="InterPro"/>
</dbReference>
<evidence type="ECO:0000256" key="1">
    <source>
        <dbReference type="ARBA" id="ARBA00023284"/>
    </source>
</evidence>
<dbReference type="PANTHER" id="PTHR42852">
    <property type="entry name" value="THIOL:DISULFIDE INTERCHANGE PROTEIN DSBE"/>
    <property type="match status" value="1"/>
</dbReference>
<dbReference type="Pfam" id="PF00578">
    <property type="entry name" value="AhpC-TSA"/>
    <property type="match status" value="1"/>
</dbReference>
<dbReference type="SUPFAM" id="SSF52833">
    <property type="entry name" value="Thioredoxin-like"/>
    <property type="match status" value="1"/>
</dbReference>
<name>A0A972FL15_9FLAO</name>
<dbReference type="InterPro" id="IPR000866">
    <property type="entry name" value="AhpC/TSA"/>
</dbReference>
<keyword evidence="4" id="KW-1185">Reference proteome</keyword>
<organism evidence="3 4">
    <name type="scientific">Flavobacterium silvaticum</name>
    <dbReference type="NCBI Taxonomy" id="1852020"/>
    <lineage>
        <taxon>Bacteria</taxon>
        <taxon>Pseudomonadati</taxon>
        <taxon>Bacteroidota</taxon>
        <taxon>Flavobacteriia</taxon>
        <taxon>Flavobacteriales</taxon>
        <taxon>Flavobacteriaceae</taxon>
        <taxon>Flavobacterium</taxon>
    </lineage>
</organism>
<dbReference type="PANTHER" id="PTHR42852:SF17">
    <property type="entry name" value="THIOREDOXIN-LIKE PROTEIN HI_1115"/>
    <property type="match status" value="1"/>
</dbReference>
<reference evidence="3" key="1">
    <citation type="submission" date="2020-02" db="EMBL/GenBank/DDBJ databases">
        <title>Flavobacterium sp. genome.</title>
        <authorList>
            <person name="Jung H.S."/>
            <person name="Baek J.H."/>
            <person name="Jeon C.O."/>
        </authorList>
    </citation>
    <scope>NUCLEOTIDE SEQUENCE</scope>
    <source>
        <strain evidence="3">SE-s28</strain>
    </source>
</reference>
<dbReference type="InterPro" id="IPR013766">
    <property type="entry name" value="Thioredoxin_domain"/>
</dbReference>
<dbReference type="CDD" id="cd02966">
    <property type="entry name" value="TlpA_like_family"/>
    <property type="match status" value="1"/>
</dbReference>
<evidence type="ECO:0000313" key="4">
    <source>
        <dbReference type="Proteomes" id="UP000712080"/>
    </source>
</evidence>
<dbReference type="Proteomes" id="UP000712080">
    <property type="component" value="Unassembled WGS sequence"/>
</dbReference>
<dbReference type="EMBL" id="JAAMPU010000103">
    <property type="protein sequence ID" value="NMH27984.1"/>
    <property type="molecule type" value="Genomic_DNA"/>
</dbReference>
<comment type="caution">
    <text evidence="3">The sequence shown here is derived from an EMBL/GenBank/DDBJ whole genome shotgun (WGS) entry which is preliminary data.</text>
</comment>
<accession>A0A972FL15</accession>